<dbReference type="EMBL" id="OX451741">
    <property type="protein sequence ID" value="CAI8618766.1"/>
    <property type="molecule type" value="Genomic_DNA"/>
</dbReference>
<evidence type="ECO:0008006" key="9">
    <source>
        <dbReference type="Google" id="ProtNLM"/>
    </source>
</evidence>
<dbReference type="PROSITE" id="PS51879">
    <property type="entry name" value="RST"/>
    <property type="match status" value="1"/>
</dbReference>
<comment type="subcellular location">
    <subcellularLocation>
        <location evidence="1">Nucleus</location>
    </subcellularLocation>
</comment>
<keyword evidence="2" id="KW-0217">Developmental protein</keyword>
<sequence>MHSFEKLTCNGLMNIVEEESEEYEFIKKGFLKGMGFMQHATNIISVRKNNVSSNLTRQARLQSFHIFSKAVSIKNGGDAKVRGAWYGGSLDQLIDILSFGFTRCNIHDHDDDDDDESHGIGVSLFSANFSIDSAMCTVADENGLRHVLLCRVIVGKFESVAADSKQSQPSCNEYDTGVDDILAPRKHIIWTAFMNSYIHPDYILSFYYENIKDPEIFGTLKPRSEYVSFPNLVAKVSTHLKPSQMCLLLKTYRVYQAKKVTREIWIKKMRKIVGDKLLHSVITHKSNGDVQPL</sequence>
<gene>
    <name evidence="7" type="ORF">VFH_VI138840</name>
</gene>
<keyword evidence="8" id="KW-1185">Reference proteome</keyword>
<protein>
    <recommendedName>
        <fullName evidence="9">Poly [ADP-ribose] polymerase</fullName>
    </recommendedName>
</protein>
<evidence type="ECO:0000259" key="5">
    <source>
        <dbReference type="PROSITE" id="PS51059"/>
    </source>
</evidence>
<evidence type="ECO:0000256" key="1">
    <source>
        <dbReference type="ARBA" id="ARBA00004123"/>
    </source>
</evidence>
<feature type="domain" description="RST" evidence="6">
    <location>
        <begin position="220"/>
        <end position="291"/>
    </location>
</feature>
<evidence type="ECO:0000313" key="7">
    <source>
        <dbReference type="EMBL" id="CAI8618766.1"/>
    </source>
</evidence>
<dbReference type="GO" id="GO:0003950">
    <property type="term" value="F:NAD+ poly-ADP-ribosyltransferase activity"/>
    <property type="evidence" value="ECO:0007669"/>
    <property type="project" value="InterPro"/>
</dbReference>
<dbReference type="PANTHER" id="PTHR32263:SF14">
    <property type="entry name" value="INACTIVE POLY [ADP-RIBOSE] POLYMERASE SRO2-RELATED"/>
    <property type="match status" value="1"/>
</dbReference>
<organism evidence="7 8">
    <name type="scientific">Vicia faba</name>
    <name type="common">Broad bean</name>
    <name type="synonym">Faba vulgaris</name>
    <dbReference type="NCBI Taxonomy" id="3906"/>
    <lineage>
        <taxon>Eukaryota</taxon>
        <taxon>Viridiplantae</taxon>
        <taxon>Streptophyta</taxon>
        <taxon>Embryophyta</taxon>
        <taxon>Tracheophyta</taxon>
        <taxon>Spermatophyta</taxon>
        <taxon>Magnoliopsida</taxon>
        <taxon>eudicotyledons</taxon>
        <taxon>Gunneridae</taxon>
        <taxon>Pentapetalae</taxon>
        <taxon>rosids</taxon>
        <taxon>fabids</taxon>
        <taxon>Fabales</taxon>
        <taxon>Fabaceae</taxon>
        <taxon>Papilionoideae</taxon>
        <taxon>50 kb inversion clade</taxon>
        <taxon>NPAAA clade</taxon>
        <taxon>Hologalegina</taxon>
        <taxon>IRL clade</taxon>
        <taxon>Fabeae</taxon>
        <taxon>Vicia</taxon>
    </lineage>
</organism>
<dbReference type="Pfam" id="PF12174">
    <property type="entry name" value="RST"/>
    <property type="match status" value="1"/>
</dbReference>
<dbReference type="Proteomes" id="UP001157006">
    <property type="component" value="Chromosome 6"/>
</dbReference>
<evidence type="ECO:0000259" key="6">
    <source>
        <dbReference type="PROSITE" id="PS51879"/>
    </source>
</evidence>
<dbReference type="PROSITE" id="PS51059">
    <property type="entry name" value="PARP_CATALYTIC"/>
    <property type="match status" value="1"/>
</dbReference>
<dbReference type="AlphaFoldDB" id="A0AAV1B838"/>
<reference evidence="7 8" key="1">
    <citation type="submission" date="2023-01" db="EMBL/GenBank/DDBJ databases">
        <authorList>
            <person name="Kreplak J."/>
        </authorList>
    </citation>
    <scope>NUCLEOTIDE SEQUENCE [LARGE SCALE GENOMIC DNA]</scope>
</reference>
<keyword evidence="4" id="KW-0539">Nucleus</keyword>
<dbReference type="PANTHER" id="PTHR32263">
    <property type="entry name" value="INACTIVE POLY [ADP-RIBOSE] POLYMERASE SRO4-RELATED"/>
    <property type="match status" value="1"/>
</dbReference>
<dbReference type="SUPFAM" id="SSF56399">
    <property type="entry name" value="ADP-ribosylation"/>
    <property type="match status" value="1"/>
</dbReference>
<evidence type="ECO:0000313" key="8">
    <source>
        <dbReference type="Proteomes" id="UP001157006"/>
    </source>
</evidence>
<dbReference type="InterPro" id="IPR022003">
    <property type="entry name" value="RST"/>
</dbReference>
<dbReference type="InterPro" id="IPR012317">
    <property type="entry name" value="Poly(ADP-ribose)pol_cat_dom"/>
</dbReference>
<name>A0AAV1B838_VICFA</name>
<dbReference type="Gene3D" id="3.90.228.10">
    <property type="match status" value="1"/>
</dbReference>
<evidence type="ECO:0000256" key="2">
    <source>
        <dbReference type="ARBA" id="ARBA00022473"/>
    </source>
</evidence>
<feature type="domain" description="PARP catalytic" evidence="5">
    <location>
        <begin position="1"/>
        <end position="228"/>
    </location>
</feature>
<dbReference type="InterPro" id="IPR044964">
    <property type="entry name" value="RCD1/SRO1-5"/>
</dbReference>
<proteinExistence type="predicted"/>
<evidence type="ECO:0000256" key="3">
    <source>
        <dbReference type="ARBA" id="ARBA00023016"/>
    </source>
</evidence>
<evidence type="ECO:0000256" key="4">
    <source>
        <dbReference type="ARBA" id="ARBA00023242"/>
    </source>
</evidence>
<dbReference type="GO" id="GO:0005634">
    <property type="term" value="C:nucleus"/>
    <property type="evidence" value="ECO:0007669"/>
    <property type="project" value="UniProtKB-SubCell"/>
</dbReference>
<keyword evidence="3" id="KW-0346">Stress response</keyword>
<accession>A0AAV1B838</accession>